<dbReference type="PIRSF" id="PIRSF006060">
    <property type="entry name" value="AA_transporter"/>
    <property type="match status" value="1"/>
</dbReference>
<evidence type="ECO:0000256" key="1">
    <source>
        <dbReference type="ARBA" id="ARBA00004141"/>
    </source>
</evidence>
<dbReference type="Proteomes" id="UP000181951">
    <property type="component" value="Unassembled WGS sequence"/>
</dbReference>
<feature type="transmembrane region" description="Helical" evidence="6">
    <location>
        <begin position="428"/>
        <end position="449"/>
    </location>
</feature>
<gene>
    <name evidence="7" type="ORF">SAMN05216267_105714</name>
</gene>
<dbReference type="PANTHER" id="PTHR45649">
    <property type="entry name" value="AMINO-ACID PERMEASE BAT1"/>
    <property type="match status" value="1"/>
</dbReference>
<keyword evidence="4 6" id="KW-1133">Transmembrane helix</keyword>
<feature type="transmembrane region" description="Helical" evidence="6">
    <location>
        <begin position="151"/>
        <end position="169"/>
    </location>
</feature>
<dbReference type="Gene3D" id="1.20.1740.10">
    <property type="entry name" value="Amino acid/polyamine transporter I"/>
    <property type="match status" value="1"/>
</dbReference>
<dbReference type="PANTHER" id="PTHR45649:SF26">
    <property type="entry name" value="OS04G0435100 PROTEIN"/>
    <property type="match status" value="1"/>
</dbReference>
<name>A0A1H8TS65_9ACTN</name>
<feature type="transmembrane region" description="Helical" evidence="6">
    <location>
        <begin position="387"/>
        <end position="407"/>
    </location>
</feature>
<feature type="transmembrane region" description="Helical" evidence="6">
    <location>
        <begin position="66"/>
        <end position="86"/>
    </location>
</feature>
<protein>
    <submittedName>
        <fullName evidence="7">Amino acid/polyamine/organocation transporter, APC superfamily</fullName>
    </submittedName>
</protein>
<organism evidence="7 8">
    <name type="scientific">Actinacidiphila rubida</name>
    <dbReference type="NCBI Taxonomy" id="310780"/>
    <lineage>
        <taxon>Bacteria</taxon>
        <taxon>Bacillati</taxon>
        <taxon>Actinomycetota</taxon>
        <taxon>Actinomycetes</taxon>
        <taxon>Kitasatosporales</taxon>
        <taxon>Streptomycetaceae</taxon>
        <taxon>Actinacidiphila</taxon>
    </lineage>
</organism>
<proteinExistence type="predicted"/>
<evidence type="ECO:0000256" key="3">
    <source>
        <dbReference type="ARBA" id="ARBA00022692"/>
    </source>
</evidence>
<evidence type="ECO:0000256" key="5">
    <source>
        <dbReference type="ARBA" id="ARBA00023136"/>
    </source>
</evidence>
<feature type="transmembrane region" description="Helical" evidence="6">
    <location>
        <begin position="220"/>
        <end position="239"/>
    </location>
</feature>
<keyword evidence="8" id="KW-1185">Reference proteome</keyword>
<evidence type="ECO:0000256" key="2">
    <source>
        <dbReference type="ARBA" id="ARBA00022448"/>
    </source>
</evidence>
<evidence type="ECO:0000256" key="6">
    <source>
        <dbReference type="SAM" id="Phobius"/>
    </source>
</evidence>
<evidence type="ECO:0000313" key="8">
    <source>
        <dbReference type="Proteomes" id="UP000181951"/>
    </source>
</evidence>
<keyword evidence="5 6" id="KW-0472">Membrane</keyword>
<reference evidence="7 8" key="1">
    <citation type="submission" date="2016-10" db="EMBL/GenBank/DDBJ databases">
        <authorList>
            <person name="de Groot N.N."/>
        </authorList>
    </citation>
    <scope>NUCLEOTIDE SEQUENCE [LARGE SCALE GENOMIC DNA]</scope>
    <source>
        <strain evidence="7 8">CGMCC 4.2026</strain>
    </source>
</reference>
<dbReference type="Pfam" id="PF13520">
    <property type="entry name" value="AA_permease_2"/>
    <property type="match status" value="1"/>
</dbReference>
<feature type="transmembrane region" description="Helical" evidence="6">
    <location>
        <begin position="360"/>
        <end position="381"/>
    </location>
</feature>
<feature type="transmembrane region" description="Helical" evidence="6">
    <location>
        <begin position="181"/>
        <end position="200"/>
    </location>
</feature>
<comment type="subcellular location">
    <subcellularLocation>
        <location evidence="1">Membrane</location>
        <topology evidence="1">Multi-pass membrane protein</topology>
    </subcellularLocation>
</comment>
<feature type="transmembrane region" description="Helical" evidence="6">
    <location>
        <begin position="461"/>
        <end position="483"/>
    </location>
</feature>
<feature type="transmembrane region" description="Helical" evidence="6">
    <location>
        <begin position="260"/>
        <end position="282"/>
    </location>
</feature>
<evidence type="ECO:0000313" key="7">
    <source>
        <dbReference type="EMBL" id="SEO93373.1"/>
    </source>
</evidence>
<dbReference type="EMBL" id="FODD01000057">
    <property type="protein sequence ID" value="SEO93373.1"/>
    <property type="molecule type" value="Genomic_DNA"/>
</dbReference>
<dbReference type="InterPro" id="IPR002293">
    <property type="entry name" value="AA/rel_permease1"/>
</dbReference>
<evidence type="ECO:0000256" key="4">
    <source>
        <dbReference type="ARBA" id="ARBA00022989"/>
    </source>
</evidence>
<dbReference type="AlphaFoldDB" id="A0A1H8TS65"/>
<accession>A0A1H8TS65</accession>
<keyword evidence="3 6" id="KW-0812">Transmembrane</keyword>
<dbReference type="RefSeq" id="WP_069464471.1">
    <property type="nucleotide sequence ID" value="NZ_FODD01000057.1"/>
</dbReference>
<sequence>MPHADYTPHLDDDAFLQGLGYKPQLSRRMSRFGNFAISFSVISILSGCMTLYGFGMNTGGPSVMLWGWVTVGAMVMAAGAALAEVTSAYPTSGALFDMANRLGGPRWGYTTGWLNLLGLLGAIAGIDYGAASFASAFASLQWDFTPSPGKTMTIFAGILVLHGLLNLFGVRLVSVLNSISVWWHLIGVAVIAFALAVVPSEHQSTHFVFTAFVNNTGWGSHWYVVGIGLLLAQYTFCGYDASAHLSEETTQAQLSAPRGIMHAIGWSWAAGLVLLAALTYAIQDYPGTLATATGVPPAQIFLDALGVTGAKIMLLIVIAAQLFCGNAEVAACSRMVFAFSRNGALPGSRLWVRVSARTGTPTNAVCLSVVVGGLLALPALWSTVAYGAVTAINIIGITPAYAVPIYLRLRAGRQFTPGPWNLGRFSTPIGWIAVVWVAAVTVLFCLPQSKPASGGLLSVQTFNYAPVALAAALALAAVCWFAFARRTFQTPVVATGRTPDFADEVV</sequence>
<feature type="transmembrane region" description="Helical" evidence="6">
    <location>
        <begin position="32"/>
        <end position="54"/>
    </location>
</feature>
<dbReference type="STRING" id="310780.SAMN05216267_105714"/>
<dbReference type="GO" id="GO:0016020">
    <property type="term" value="C:membrane"/>
    <property type="evidence" value="ECO:0007669"/>
    <property type="project" value="UniProtKB-SubCell"/>
</dbReference>
<feature type="transmembrane region" description="Helical" evidence="6">
    <location>
        <begin position="107"/>
        <end position="131"/>
    </location>
</feature>
<dbReference type="GO" id="GO:0022857">
    <property type="term" value="F:transmembrane transporter activity"/>
    <property type="evidence" value="ECO:0007669"/>
    <property type="project" value="InterPro"/>
</dbReference>
<keyword evidence="2" id="KW-0813">Transport</keyword>
<dbReference type="OrthoDB" id="8274074at2"/>